<evidence type="ECO:0000313" key="9">
    <source>
        <dbReference type="Proteomes" id="UP000295244"/>
    </source>
</evidence>
<evidence type="ECO:0000256" key="4">
    <source>
        <dbReference type="ARBA" id="ARBA00022603"/>
    </source>
</evidence>
<dbReference type="RefSeq" id="WP_132687543.1">
    <property type="nucleotide sequence ID" value="NZ_SKBU01000003.1"/>
</dbReference>
<dbReference type="GO" id="GO:0032259">
    <property type="term" value="P:methylation"/>
    <property type="evidence" value="ECO:0007669"/>
    <property type="project" value="UniProtKB-KW"/>
</dbReference>
<comment type="similarity">
    <text evidence="2 7">Belongs to the methyltransferase superfamily. L-isoaspartyl/D-aspartyl protein methyltransferase family.</text>
</comment>
<evidence type="ECO:0000256" key="6">
    <source>
        <dbReference type="ARBA" id="ARBA00022691"/>
    </source>
</evidence>
<evidence type="ECO:0000256" key="5">
    <source>
        <dbReference type="ARBA" id="ARBA00022679"/>
    </source>
</evidence>
<comment type="caution">
    <text evidence="8">The sequence shown here is derived from an EMBL/GenBank/DDBJ whole genome shotgun (WGS) entry which is preliminary data.</text>
</comment>
<dbReference type="OrthoDB" id="4035289at2"/>
<dbReference type="Gene3D" id="3.40.50.150">
    <property type="entry name" value="Vaccinia Virus protein VP39"/>
    <property type="match status" value="1"/>
</dbReference>
<dbReference type="PANTHER" id="PTHR11579">
    <property type="entry name" value="PROTEIN-L-ISOASPARTATE O-METHYLTRANSFERASE"/>
    <property type="match status" value="1"/>
</dbReference>
<dbReference type="SUPFAM" id="SSF53335">
    <property type="entry name" value="S-adenosyl-L-methionine-dependent methyltransferases"/>
    <property type="match status" value="1"/>
</dbReference>
<comment type="function">
    <text evidence="7">Catalyzes the methyl esterification of L-isoaspartyl residues in peptides and proteins that result from spontaneous decomposition of normal L-aspartyl and L-asparaginyl residues. It plays a role in the repair and/or degradation of damaged proteins.</text>
</comment>
<dbReference type="Pfam" id="PF01135">
    <property type="entry name" value="PCMT"/>
    <property type="match status" value="1"/>
</dbReference>
<comment type="subcellular location">
    <subcellularLocation>
        <location evidence="1 7">Cytoplasm</location>
    </subcellularLocation>
</comment>
<dbReference type="GO" id="GO:0030091">
    <property type="term" value="P:protein repair"/>
    <property type="evidence" value="ECO:0007669"/>
    <property type="project" value="UniProtKB-UniRule"/>
</dbReference>
<evidence type="ECO:0000256" key="3">
    <source>
        <dbReference type="ARBA" id="ARBA00022490"/>
    </source>
</evidence>
<dbReference type="NCBIfam" id="NF001453">
    <property type="entry name" value="PRK00312.1"/>
    <property type="match status" value="1"/>
</dbReference>
<gene>
    <name evidence="7" type="primary">pcm</name>
    <name evidence="8" type="ORF">E0L93_01585</name>
</gene>
<dbReference type="NCBIfam" id="TIGR00080">
    <property type="entry name" value="pimt"/>
    <property type="match status" value="1"/>
</dbReference>
<dbReference type="CDD" id="cd02440">
    <property type="entry name" value="AdoMet_MTases"/>
    <property type="match status" value="1"/>
</dbReference>
<comment type="caution">
    <text evidence="7">Lacks conserved residue(s) required for the propagation of feature annotation.</text>
</comment>
<dbReference type="HAMAP" id="MF_00090">
    <property type="entry name" value="PIMT"/>
    <property type="match status" value="1"/>
</dbReference>
<reference evidence="8 9" key="1">
    <citation type="submission" date="2019-03" db="EMBL/GenBank/DDBJ databases">
        <title>Whole genome sequence of a novel Rubrobacter taiwanensis strain, isolated from Yellowstone National Park.</title>
        <authorList>
            <person name="Freed S."/>
            <person name="Ramaley R.F."/>
            <person name="Kyndt J.A."/>
        </authorList>
    </citation>
    <scope>NUCLEOTIDE SEQUENCE [LARGE SCALE GENOMIC DNA]</scope>
    <source>
        <strain evidence="8 9">Yellowstone</strain>
    </source>
</reference>
<dbReference type="GO" id="GO:0004719">
    <property type="term" value="F:protein-L-isoaspartate (D-aspartate) O-methyltransferase activity"/>
    <property type="evidence" value="ECO:0007669"/>
    <property type="project" value="UniProtKB-UniRule"/>
</dbReference>
<dbReference type="Proteomes" id="UP000295244">
    <property type="component" value="Unassembled WGS sequence"/>
</dbReference>
<keyword evidence="9" id="KW-1185">Reference proteome</keyword>
<protein>
    <recommendedName>
        <fullName evidence="7">Protein-L-isoaspartate O-methyltransferase</fullName>
        <ecNumber evidence="7">2.1.1.77</ecNumber>
    </recommendedName>
    <alternativeName>
        <fullName evidence="7">L-isoaspartyl protein carboxyl methyltransferase</fullName>
    </alternativeName>
    <alternativeName>
        <fullName evidence="7">Protein L-isoaspartyl methyltransferase</fullName>
    </alternativeName>
    <alternativeName>
        <fullName evidence="7">Protein-beta-aspartate methyltransferase</fullName>
        <shortName evidence="7">PIMT</shortName>
    </alternativeName>
</protein>
<keyword evidence="4 7" id="KW-0489">Methyltransferase</keyword>
<dbReference type="GO" id="GO:0005737">
    <property type="term" value="C:cytoplasm"/>
    <property type="evidence" value="ECO:0007669"/>
    <property type="project" value="UniProtKB-SubCell"/>
</dbReference>
<dbReference type="EC" id="2.1.1.77" evidence="7"/>
<evidence type="ECO:0000256" key="7">
    <source>
        <dbReference type="HAMAP-Rule" id="MF_00090"/>
    </source>
</evidence>
<dbReference type="AlphaFoldDB" id="A0A4R1BS10"/>
<proteinExistence type="inferred from homology"/>
<keyword evidence="6 7" id="KW-0949">S-adenosyl-L-methionine</keyword>
<comment type="catalytic activity">
    <reaction evidence="7">
        <text>[protein]-L-isoaspartate + S-adenosyl-L-methionine = [protein]-L-isoaspartate alpha-methyl ester + S-adenosyl-L-homocysteine</text>
        <dbReference type="Rhea" id="RHEA:12705"/>
        <dbReference type="Rhea" id="RHEA-COMP:12143"/>
        <dbReference type="Rhea" id="RHEA-COMP:12144"/>
        <dbReference type="ChEBI" id="CHEBI:57856"/>
        <dbReference type="ChEBI" id="CHEBI:59789"/>
        <dbReference type="ChEBI" id="CHEBI:90596"/>
        <dbReference type="ChEBI" id="CHEBI:90598"/>
        <dbReference type="EC" id="2.1.1.77"/>
    </reaction>
</comment>
<name>A0A4R1BS10_9ACTN</name>
<organism evidence="8 9">
    <name type="scientific">Rubrobacter taiwanensis</name>
    <dbReference type="NCBI Taxonomy" id="185139"/>
    <lineage>
        <taxon>Bacteria</taxon>
        <taxon>Bacillati</taxon>
        <taxon>Actinomycetota</taxon>
        <taxon>Rubrobacteria</taxon>
        <taxon>Rubrobacterales</taxon>
        <taxon>Rubrobacteraceae</taxon>
        <taxon>Rubrobacter</taxon>
    </lineage>
</organism>
<dbReference type="PANTHER" id="PTHR11579:SF0">
    <property type="entry name" value="PROTEIN-L-ISOASPARTATE(D-ASPARTATE) O-METHYLTRANSFERASE"/>
    <property type="match status" value="1"/>
</dbReference>
<dbReference type="PROSITE" id="PS01279">
    <property type="entry name" value="PCMT"/>
    <property type="match status" value="1"/>
</dbReference>
<accession>A0A4R1BS10</accession>
<keyword evidence="3 7" id="KW-0963">Cytoplasm</keyword>
<evidence type="ECO:0000256" key="1">
    <source>
        <dbReference type="ARBA" id="ARBA00004496"/>
    </source>
</evidence>
<evidence type="ECO:0000313" key="8">
    <source>
        <dbReference type="EMBL" id="TCJ20540.1"/>
    </source>
</evidence>
<evidence type="ECO:0000256" key="2">
    <source>
        <dbReference type="ARBA" id="ARBA00005369"/>
    </source>
</evidence>
<keyword evidence="5 7" id="KW-0808">Transferase</keyword>
<dbReference type="InterPro" id="IPR029063">
    <property type="entry name" value="SAM-dependent_MTases_sf"/>
</dbReference>
<sequence length="212" mass="22861">MRTREDLVRAVAAAGVSDPRVLQAVREVDRAGFVPPELAGRAYEDRPLPIPHDQVTTQPSLSAKMVEALGLRGSERVLEVGAGYGFQTALLARLAGFVWSVERWPDIAAAARENLERYGVENARVVVGDGTEGLPEHAPYDAILVAAAFPEVPPPLVEQLAPGGRLVQPVGPGGNEVVTLFEKETGGSLVRRRNITGAYFVRLYGRHGYAEE</sequence>
<dbReference type="EMBL" id="SKBU01000003">
    <property type="protein sequence ID" value="TCJ20540.1"/>
    <property type="molecule type" value="Genomic_DNA"/>
</dbReference>
<dbReference type="InterPro" id="IPR000682">
    <property type="entry name" value="PCMT"/>
</dbReference>